<dbReference type="Gene3D" id="3.40.630.10">
    <property type="entry name" value="Zn peptidases"/>
    <property type="match status" value="1"/>
</dbReference>
<name>A0A8A0RL92_9FIRM</name>
<dbReference type="GO" id="GO:0016805">
    <property type="term" value="F:dipeptidase activity"/>
    <property type="evidence" value="ECO:0007669"/>
    <property type="project" value="InterPro"/>
</dbReference>
<dbReference type="NCBIfam" id="TIGR01891">
    <property type="entry name" value="amidohydrolases"/>
    <property type="match status" value="1"/>
</dbReference>
<proteinExistence type="inferred from homology"/>
<dbReference type="GO" id="GO:0071713">
    <property type="term" value="F:para-aminobenzoyl-glutamate hydrolase activity"/>
    <property type="evidence" value="ECO:0007669"/>
    <property type="project" value="TreeGrafter"/>
</dbReference>
<comment type="similarity">
    <text evidence="1">Belongs to the peptidase M20A family.</text>
</comment>
<dbReference type="Gene3D" id="3.30.70.360">
    <property type="match status" value="1"/>
</dbReference>
<dbReference type="Pfam" id="PF07687">
    <property type="entry name" value="M20_dimer"/>
    <property type="match status" value="1"/>
</dbReference>
<dbReference type="CDD" id="cd05672">
    <property type="entry name" value="M20_ACY1L2-like"/>
    <property type="match status" value="1"/>
</dbReference>
<accession>A0A8A0RL92</accession>
<dbReference type="AlphaFoldDB" id="A0A8A0RL92"/>
<evidence type="ECO:0000259" key="2">
    <source>
        <dbReference type="Pfam" id="PF07687"/>
    </source>
</evidence>
<dbReference type="FunFam" id="3.30.70.360:FF:000004">
    <property type="entry name" value="Peptidase M20 domain-containing protein 2"/>
    <property type="match status" value="1"/>
</dbReference>
<dbReference type="InterPro" id="IPR036264">
    <property type="entry name" value="Bact_exopeptidase_dim_dom"/>
</dbReference>
<dbReference type="GO" id="GO:0046657">
    <property type="term" value="P:folic acid catabolic process"/>
    <property type="evidence" value="ECO:0007669"/>
    <property type="project" value="TreeGrafter"/>
</dbReference>
<keyword evidence="4" id="KW-1185">Reference proteome</keyword>
<dbReference type="InterPro" id="IPR017439">
    <property type="entry name" value="Amidohydrolase"/>
</dbReference>
<gene>
    <name evidence="3" type="primary">abgB_2</name>
    <name evidence="3" type="ORF">H0A61_01370</name>
</gene>
<protein>
    <recommendedName>
        <fullName evidence="1">Peptidase M20 domain-containing protein 2</fullName>
    </recommendedName>
</protein>
<dbReference type="PANTHER" id="PTHR30575">
    <property type="entry name" value="PEPTIDASE M20"/>
    <property type="match status" value="1"/>
</dbReference>
<reference evidence="3" key="1">
    <citation type="submission" date="2020-07" db="EMBL/GenBank/DDBJ databases">
        <title>Koleobacter methoxysyntrophicus gen. nov., sp. nov., a novel anaerobic bacterium isolated from deep subsurface oil field and proposal of Koleobacterales ord. nov. in the phylum Firmicutes.</title>
        <authorList>
            <person name="Sakamoto S."/>
            <person name="Tamaki H."/>
        </authorList>
    </citation>
    <scope>NUCLEOTIDE SEQUENCE</scope>
    <source>
        <strain evidence="3">NRmbB1</strain>
    </source>
</reference>
<dbReference type="PANTHER" id="PTHR30575:SF0">
    <property type="entry name" value="XAA-ARG DIPEPTIDASE"/>
    <property type="match status" value="1"/>
</dbReference>
<feature type="domain" description="Peptidase M20 dimerisation" evidence="2">
    <location>
        <begin position="172"/>
        <end position="260"/>
    </location>
</feature>
<evidence type="ECO:0000256" key="1">
    <source>
        <dbReference type="PIRNR" id="PIRNR037226"/>
    </source>
</evidence>
<dbReference type="Proteomes" id="UP000662904">
    <property type="component" value="Chromosome"/>
</dbReference>
<keyword evidence="3" id="KW-0378">Hydrolase</keyword>
<dbReference type="EMBL" id="CP059066">
    <property type="protein sequence ID" value="QSQ09013.1"/>
    <property type="molecule type" value="Genomic_DNA"/>
</dbReference>
<dbReference type="InterPro" id="IPR011650">
    <property type="entry name" value="Peptidase_M20_dimer"/>
</dbReference>
<dbReference type="InterPro" id="IPR002933">
    <property type="entry name" value="Peptidase_M20"/>
</dbReference>
<dbReference type="RefSeq" id="WP_206709206.1">
    <property type="nucleotide sequence ID" value="NZ_CP059066.1"/>
</dbReference>
<dbReference type="InterPro" id="IPR052030">
    <property type="entry name" value="Peptidase_M20/M20A_hydrolases"/>
</dbReference>
<dbReference type="SUPFAM" id="SSF55031">
    <property type="entry name" value="Bacterial exopeptidase dimerisation domain"/>
    <property type="match status" value="1"/>
</dbReference>
<dbReference type="KEGG" id="kme:H0A61_01370"/>
<dbReference type="GO" id="GO:0005737">
    <property type="term" value="C:cytoplasm"/>
    <property type="evidence" value="ECO:0007669"/>
    <property type="project" value="TreeGrafter"/>
</dbReference>
<dbReference type="SUPFAM" id="SSF53187">
    <property type="entry name" value="Zn-dependent exopeptidases"/>
    <property type="match status" value="1"/>
</dbReference>
<evidence type="ECO:0000313" key="3">
    <source>
        <dbReference type="EMBL" id="QSQ09013.1"/>
    </source>
</evidence>
<dbReference type="InterPro" id="IPR017144">
    <property type="entry name" value="Xaa-Arg_dipeptidase"/>
</dbReference>
<dbReference type="Pfam" id="PF01546">
    <property type="entry name" value="Peptidase_M20"/>
    <property type="match status" value="1"/>
</dbReference>
<evidence type="ECO:0000313" key="4">
    <source>
        <dbReference type="Proteomes" id="UP000662904"/>
    </source>
</evidence>
<dbReference type="PIRSF" id="PIRSF037226">
    <property type="entry name" value="Amidohydrolase_ACY1L2_prd"/>
    <property type="match status" value="1"/>
</dbReference>
<sequence>MDTRKNSILKEVTALKKDLVGLADEIHRNPETGHKELKAVELLTGELAKHGFELEKGICGLPTAFKAVYRGKGEGPSVAFLAEYDALPGIGHACGHNLIGTMSIGAAIALSKVMDEIPGRIVVFGTPAEETDGAKVTMAAKGVFDEVDVAMMVHPADRNYVKSSSLAMDAIEFTYTGKAAHAAASPHEGINALDAVILLFNGINALRQQLKDDVRIHGIITEGGVAPNIIPERAAARFYVRAAERNYLDRVVEKVMACAQGAALATGAKLSTRNFELSFDNMITNVKLADTFEKNLRELGVDDIKPSKEGMGSTDMGNVSHRVPAIHPYIAIAPEGTAGHSQLFLEAAASPAAHDALELGAMALALTGYDILTDTELLKEIKREFKERVKKE</sequence>
<organism evidence="3 4">
    <name type="scientific">Koleobacter methoxysyntrophicus</name>
    <dbReference type="NCBI Taxonomy" id="2751313"/>
    <lineage>
        <taxon>Bacteria</taxon>
        <taxon>Bacillati</taxon>
        <taxon>Bacillota</taxon>
        <taxon>Clostridia</taxon>
        <taxon>Koleobacterales</taxon>
        <taxon>Koleobacteraceae</taxon>
        <taxon>Koleobacter</taxon>
    </lineage>
</organism>